<dbReference type="InterPro" id="IPR032808">
    <property type="entry name" value="DoxX"/>
</dbReference>
<evidence type="ECO:0000256" key="4">
    <source>
        <dbReference type="ARBA" id="ARBA00023136"/>
    </source>
</evidence>
<dbReference type="Proteomes" id="UP001138997">
    <property type="component" value="Unassembled WGS sequence"/>
</dbReference>
<evidence type="ECO:0000313" key="6">
    <source>
        <dbReference type="EMBL" id="MCD5309787.1"/>
    </source>
</evidence>
<accession>A0A9X1N7I3</accession>
<comment type="caution">
    <text evidence="6">The sequence shown here is derived from an EMBL/GenBank/DDBJ whole genome shotgun (WGS) entry which is preliminary data.</text>
</comment>
<sequence>MNVVLWVLAAVLAGAFAMAGSMKLAKSKEQLQASGMAWTEDFTQGQVRAIGAIEVLGALGLILPAAFGIAPILTPLAAAGLFLAMAGAVVVHLRRGEGIGAAAPALVLGLLSLFVAIMRFGPNAF</sequence>
<organism evidence="6 7">
    <name type="scientific">Kineosporia babensis</name>
    <dbReference type="NCBI Taxonomy" id="499548"/>
    <lineage>
        <taxon>Bacteria</taxon>
        <taxon>Bacillati</taxon>
        <taxon>Actinomycetota</taxon>
        <taxon>Actinomycetes</taxon>
        <taxon>Kineosporiales</taxon>
        <taxon>Kineosporiaceae</taxon>
        <taxon>Kineosporia</taxon>
    </lineage>
</organism>
<dbReference type="EMBL" id="JAJOMB010000001">
    <property type="protein sequence ID" value="MCD5309787.1"/>
    <property type="molecule type" value="Genomic_DNA"/>
</dbReference>
<evidence type="ECO:0000256" key="3">
    <source>
        <dbReference type="ARBA" id="ARBA00022989"/>
    </source>
</evidence>
<feature type="transmembrane region" description="Helical" evidence="5">
    <location>
        <begin position="99"/>
        <end position="120"/>
    </location>
</feature>
<evidence type="ECO:0000256" key="5">
    <source>
        <dbReference type="SAM" id="Phobius"/>
    </source>
</evidence>
<comment type="subcellular location">
    <subcellularLocation>
        <location evidence="1">Membrane</location>
        <topology evidence="1">Multi-pass membrane protein</topology>
    </subcellularLocation>
</comment>
<keyword evidence="4 5" id="KW-0472">Membrane</keyword>
<dbReference type="AlphaFoldDB" id="A0A9X1N7I3"/>
<evidence type="ECO:0000313" key="7">
    <source>
        <dbReference type="Proteomes" id="UP001138997"/>
    </source>
</evidence>
<dbReference type="GO" id="GO:0016020">
    <property type="term" value="C:membrane"/>
    <property type="evidence" value="ECO:0007669"/>
    <property type="project" value="UniProtKB-SubCell"/>
</dbReference>
<protein>
    <submittedName>
        <fullName evidence="6">DoxX family protein</fullName>
    </submittedName>
</protein>
<keyword evidence="3 5" id="KW-1133">Transmembrane helix</keyword>
<evidence type="ECO:0000256" key="2">
    <source>
        <dbReference type="ARBA" id="ARBA00022692"/>
    </source>
</evidence>
<evidence type="ECO:0000256" key="1">
    <source>
        <dbReference type="ARBA" id="ARBA00004141"/>
    </source>
</evidence>
<dbReference type="Pfam" id="PF13564">
    <property type="entry name" value="DoxX_2"/>
    <property type="match status" value="1"/>
</dbReference>
<keyword evidence="2 5" id="KW-0812">Transmembrane</keyword>
<dbReference type="RefSeq" id="WP_231438705.1">
    <property type="nucleotide sequence ID" value="NZ_JAJOMB010000001.1"/>
</dbReference>
<keyword evidence="7" id="KW-1185">Reference proteome</keyword>
<feature type="transmembrane region" description="Helical" evidence="5">
    <location>
        <begin position="76"/>
        <end position="93"/>
    </location>
</feature>
<gene>
    <name evidence="6" type="ORF">LR394_02680</name>
</gene>
<reference evidence="6" key="1">
    <citation type="submission" date="2021-11" db="EMBL/GenBank/DDBJ databases">
        <title>Streptomyces corallinus and Kineosporia corallina sp. nov., two new coral-derived marine actinobacteria.</title>
        <authorList>
            <person name="Buangrab K."/>
            <person name="Sutthacheep M."/>
            <person name="Yeemin T."/>
            <person name="Harunari E."/>
            <person name="Igarashi Y."/>
            <person name="Sripreechasak P."/>
            <person name="Kanchanasin P."/>
            <person name="Tanasupawat S."/>
            <person name="Phongsopitanun W."/>
        </authorList>
    </citation>
    <scope>NUCLEOTIDE SEQUENCE</scope>
    <source>
        <strain evidence="6">JCM 31032</strain>
    </source>
</reference>
<name>A0A9X1N7I3_9ACTN</name>
<proteinExistence type="predicted"/>